<dbReference type="EMBL" id="AP027151">
    <property type="protein sequence ID" value="BDV41214.1"/>
    <property type="molecule type" value="Genomic_DNA"/>
</dbReference>
<proteinExistence type="predicted"/>
<dbReference type="Proteomes" id="UP001317705">
    <property type="component" value="Chromosome"/>
</dbReference>
<dbReference type="InterPro" id="IPR058240">
    <property type="entry name" value="rSAM_sf"/>
</dbReference>
<organism evidence="6 7">
    <name type="scientific">Geotalea uraniireducens</name>
    <dbReference type="NCBI Taxonomy" id="351604"/>
    <lineage>
        <taxon>Bacteria</taxon>
        <taxon>Pseudomonadati</taxon>
        <taxon>Thermodesulfobacteriota</taxon>
        <taxon>Desulfuromonadia</taxon>
        <taxon>Geobacterales</taxon>
        <taxon>Geobacteraceae</taxon>
        <taxon>Geotalea</taxon>
    </lineage>
</organism>
<protein>
    <submittedName>
        <fullName evidence="6">Uncharacterized protein</fullName>
    </submittedName>
</protein>
<sequence length="488" mass="56247">MRNILLVEPPYKTKYPPLGLMKIAAYHKRLNDRVVFVKGCIPEIKAERWDRVYVSSLFTYYWKQTVKAVAYYQDSVPRRTDVIVGGVLATLLKDDLEAETGATVIPGLLDTPGILDPGDKTKIDTLTPDYSILSNANFTYELQNSYIGYATRGCPNGCDFCAVHQIEPEFNGYLPLSRQIRLIEELYGEKRDLILLDNNVLASSRFKDIIKDIKALGFEKGATYSYRNKTGRISTVNRYVDFNQGLDARLLTEEKMALLSEIAIRPARIAFDDIRFRKLYEAKIRLAAKYGLTHLSNYILYNFKDHPTDFYDRLRINLDLNEELGTQIFSFPMRYVDLKSKNRLTSTPGNIGENWNVKFLRAIQCVLIRTRGLVGTKRDYFLKAFGNNHEEFYKIMLMPESYIIHRFDHEGDGSTDLWWSQVCSLSDWEREIFDKIVCNQLYRTVNHAELPRAVRKALSHYMNYDSGKLPDVDEELIALPPAGKIRAA</sequence>
<comment type="cofactor">
    <cofactor evidence="1">
        <name>[4Fe-4S] cluster</name>
        <dbReference type="ChEBI" id="CHEBI:49883"/>
    </cofactor>
</comment>
<name>A0ABN6VM59_9BACT</name>
<dbReference type="InterPro" id="IPR007197">
    <property type="entry name" value="rSAM"/>
</dbReference>
<evidence type="ECO:0000313" key="7">
    <source>
        <dbReference type="Proteomes" id="UP001317705"/>
    </source>
</evidence>
<keyword evidence="5" id="KW-0411">Iron-sulfur</keyword>
<reference evidence="6 7" key="1">
    <citation type="submission" date="2022-12" db="EMBL/GenBank/DDBJ databases">
        <title>Polyphasic characterization of Geotalea uranireducens NIT-SL11 newly isolated from a complex of sewage sludge and microbially reduced graphene oxide.</title>
        <authorList>
            <person name="Xie L."/>
            <person name="Yoshida N."/>
            <person name="Meng L."/>
        </authorList>
    </citation>
    <scope>NUCLEOTIDE SEQUENCE [LARGE SCALE GENOMIC DNA]</scope>
    <source>
        <strain evidence="6 7">NIT-SL11</strain>
    </source>
</reference>
<dbReference type="SFLD" id="SFLDS00029">
    <property type="entry name" value="Radical_SAM"/>
    <property type="match status" value="1"/>
</dbReference>
<evidence type="ECO:0000256" key="4">
    <source>
        <dbReference type="ARBA" id="ARBA00023004"/>
    </source>
</evidence>
<keyword evidence="7" id="KW-1185">Reference proteome</keyword>
<evidence type="ECO:0000256" key="1">
    <source>
        <dbReference type="ARBA" id="ARBA00001966"/>
    </source>
</evidence>
<dbReference type="PANTHER" id="PTHR43409">
    <property type="entry name" value="ANAEROBIC MAGNESIUM-PROTOPORPHYRIN IX MONOMETHYL ESTER CYCLASE-RELATED"/>
    <property type="match status" value="1"/>
</dbReference>
<keyword evidence="4" id="KW-0408">Iron</keyword>
<dbReference type="SUPFAM" id="SSF102114">
    <property type="entry name" value="Radical SAM enzymes"/>
    <property type="match status" value="1"/>
</dbReference>
<evidence type="ECO:0000313" key="6">
    <source>
        <dbReference type="EMBL" id="BDV41214.1"/>
    </source>
</evidence>
<accession>A0ABN6VM59</accession>
<evidence type="ECO:0000256" key="2">
    <source>
        <dbReference type="ARBA" id="ARBA00022691"/>
    </source>
</evidence>
<evidence type="ECO:0000256" key="5">
    <source>
        <dbReference type="ARBA" id="ARBA00023014"/>
    </source>
</evidence>
<dbReference type="PANTHER" id="PTHR43409:SF15">
    <property type="entry name" value="PUTATIVE-RELATED"/>
    <property type="match status" value="1"/>
</dbReference>
<dbReference type="InterPro" id="IPR051198">
    <property type="entry name" value="BchE-like"/>
</dbReference>
<keyword evidence="2" id="KW-0949">S-adenosyl-L-methionine</keyword>
<dbReference type="RefSeq" id="WP_282001177.1">
    <property type="nucleotide sequence ID" value="NZ_AP027151.1"/>
</dbReference>
<gene>
    <name evidence="6" type="ORF">GURASL_01370</name>
</gene>
<keyword evidence="3" id="KW-0479">Metal-binding</keyword>
<evidence type="ECO:0000256" key="3">
    <source>
        <dbReference type="ARBA" id="ARBA00022723"/>
    </source>
</evidence>